<dbReference type="PANTHER" id="PTHR30461">
    <property type="entry name" value="DNA-INVERTASE FROM LAMBDOID PROPHAGE"/>
    <property type="match status" value="1"/>
</dbReference>
<dbReference type="PANTHER" id="PTHR30461:SF23">
    <property type="entry name" value="DNA RECOMBINASE-RELATED"/>
    <property type="match status" value="1"/>
</dbReference>
<dbReference type="InterPro" id="IPR025827">
    <property type="entry name" value="Zn_ribbon_recom_dom"/>
</dbReference>
<dbReference type="InterPro" id="IPR038109">
    <property type="entry name" value="DNA_bind_recomb_sf"/>
</dbReference>
<dbReference type="PROSITE" id="PS51737">
    <property type="entry name" value="RECOMBINASE_DNA_BIND"/>
    <property type="match status" value="1"/>
</dbReference>
<feature type="region of interest" description="Disordered" evidence="1">
    <location>
        <begin position="284"/>
        <end position="306"/>
    </location>
</feature>
<dbReference type="InterPro" id="IPR050639">
    <property type="entry name" value="SSR_resolvase"/>
</dbReference>
<dbReference type="STRING" id="208445.SAMN04489727_6595"/>
<evidence type="ECO:0000256" key="1">
    <source>
        <dbReference type="SAM" id="MobiDB-lite"/>
    </source>
</evidence>
<dbReference type="GO" id="GO:0003677">
    <property type="term" value="F:DNA binding"/>
    <property type="evidence" value="ECO:0007669"/>
    <property type="project" value="InterPro"/>
</dbReference>
<dbReference type="Gene3D" id="3.90.1750.20">
    <property type="entry name" value="Putative Large Serine Recombinase, Chain B, Domain 2"/>
    <property type="match status" value="1"/>
</dbReference>
<evidence type="ECO:0000313" key="4">
    <source>
        <dbReference type="Proteomes" id="UP000199622"/>
    </source>
</evidence>
<dbReference type="Pfam" id="PF13408">
    <property type="entry name" value="Zn_ribbon_recom"/>
    <property type="match status" value="1"/>
</dbReference>
<gene>
    <name evidence="3" type="ORF">SAMN04489727_6595</name>
</gene>
<dbReference type="InterPro" id="IPR036162">
    <property type="entry name" value="Resolvase-like_N_sf"/>
</dbReference>
<dbReference type="Proteomes" id="UP000199622">
    <property type="component" value="Unassembled WGS sequence"/>
</dbReference>
<dbReference type="Gene3D" id="3.40.50.1390">
    <property type="entry name" value="Resolvase, N-terminal catalytic domain"/>
    <property type="match status" value="1"/>
</dbReference>
<dbReference type="GO" id="GO:0000150">
    <property type="term" value="F:DNA strand exchange activity"/>
    <property type="evidence" value="ECO:0007669"/>
    <property type="project" value="InterPro"/>
</dbReference>
<organism evidence="3 4">
    <name type="scientific">Amycolatopsis tolypomycina</name>
    <dbReference type="NCBI Taxonomy" id="208445"/>
    <lineage>
        <taxon>Bacteria</taxon>
        <taxon>Bacillati</taxon>
        <taxon>Actinomycetota</taxon>
        <taxon>Actinomycetes</taxon>
        <taxon>Pseudonocardiales</taxon>
        <taxon>Pseudonocardiaceae</taxon>
        <taxon>Amycolatopsis</taxon>
    </lineage>
</organism>
<keyword evidence="4" id="KW-1185">Reference proteome</keyword>
<dbReference type="EMBL" id="FNSO01000004">
    <property type="protein sequence ID" value="SED14162.1"/>
    <property type="molecule type" value="Genomic_DNA"/>
</dbReference>
<dbReference type="SMART" id="SM00857">
    <property type="entry name" value="Resolvase"/>
    <property type="match status" value="1"/>
</dbReference>
<protein>
    <submittedName>
        <fullName evidence="3">Recombinase zinc beta ribbon domain-containing protein</fullName>
    </submittedName>
</protein>
<dbReference type="SUPFAM" id="SSF53041">
    <property type="entry name" value="Resolvase-like"/>
    <property type="match status" value="1"/>
</dbReference>
<dbReference type="Pfam" id="PF07508">
    <property type="entry name" value="Recombinase"/>
    <property type="match status" value="1"/>
</dbReference>
<dbReference type="InterPro" id="IPR011109">
    <property type="entry name" value="DNA_bind_recombinase_dom"/>
</dbReference>
<accession>A0A1H4Y826</accession>
<reference evidence="4" key="1">
    <citation type="submission" date="2016-10" db="EMBL/GenBank/DDBJ databases">
        <authorList>
            <person name="Varghese N."/>
            <person name="Submissions S."/>
        </authorList>
    </citation>
    <scope>NUCLEOTIDE SEQUENCE [LARGE SCALE GENOMIC DNA]</scope>
    <source>
        <strain evidence="4">DSM 44544</strain>
    </source>
</reference>
<dbReference type="AlphaFoldDB" id="A0A1H4Y826"/>
<sequence>MLAQWISSKNQAGAGSTDSPVNGLRFAFYGRTSTTRHQDRVSSQGWQRDIAEELVAGHGQVVATYFDAGTSRRVPWTQRPHAARLMAEIVRSDQTIDAIVVGEYERAFTGTQFATLYTWCTRHGLQLWLPETGGPVDLGNRDHRVLLALLATQSQREVLRARHRVLAAMHNQVTQQGRYLGGRPPYGYRLVDAGPHPNPANARWGRRLQRLAPDERTAPHVTWMFRQRLAGHSVASIARHLNERGVPCPSSADPDRNRHRTRRTWTLRTVAVILANPRYTGRQAWNRRATHTSGPASSPAPSAKAAHPALVTEQDFIAAQQIRAARPTTDGGPRRFALAGLIHCGVCDRRLDSHWNHGRPTYRCRHGHTSTQLAGHPRPKTLYIREDHLVEAIRIRLGDQDGDGHATLESDRTRSSRVASALRNSGRFVVCDNAGWQLEEIDSS</sequence>
<dbReference type="InterPro" id="IPR006119">
    <property type="entry name" value="Resolv_N"/>
</dbReference>
<evidence type="ECO:0000313" key="3">
    <source>
        <dbReference type="EMBL" id="SED14162.1"/>
    </source>
</evidence>
<dbReference type="OrthoDB" id="3372479at2"/>
<feature type="compositionally biased region" description="Low complexity" evidence="1">
    <location>
        <begin position="291"/>
        <end position="306"/>
    </location>
</feature>
<evidence type="ECO:0000259" key="2">
    <source>
        <dbReference type="PROSITE" id="PS51737"/>
    </source>
</evidence>
<feature type="domain" description="Recombinase" evidence="2">
    <location>
        <begin position="185"/>
        <end position="329"/>
    </location>
</feature>
<name>A0A1H4Y826_9PSEU</name>
<dbReference type="RefSeq" id="WP_091314646.1">
    <property type="nucleotide sequence ID" value="NZ_FNSO01000004.1"/>
</dbReference>
<dbReference type="Pfam" id="PF00239">
    <property type="entry name" value="Resolvase"/>
    <property type="match status" value="1"/>
</dbReference>
<proteinExistence type="predicted"/>